<sequence>MTFASRLNNGETLITAWSSVPDALTVEIVAAQGFDAVVLDMQHGGHHEDSVLRSVLPVLRAGRHPVVRIPVGRFDMASRALDFGAEAVIAPMINSEEDARGFAAAMKYPPVGERSWGPTFAAPRHGNTDSVAWLHESNARTVSFAMIETRAALNALDGILETPGIDGIFVGPADFSIAWTEGGTVDSTLEDMMETLARIAARAKEAGKHAGMYVVDAAMCGRFVEMGYRFLALGTEHRYIALGADSLLKAAHESLGTPAARKTTGAAGY</sequence>
<keyword evidence="3" id="KW-0456">Lyase</keyword>
<proteinExistence type="inferred from homology"/>
<dbReference type="RefSeq" id="WP_109611928.1">
    <property type="nucleotide sequence ID" value="NZ_QGGG01000002.1"/>
</dbReference>
<keyword evidence="2" id="KW-0479">Metal-binding</keyword>
<dbReference type="InterPro" id="IPR005000">
    <property type="entry name" value="Aldolase/citrate-lyase_domain"/>
</dbReference>
<name>A0A316C8V0_PSESE</name>
<dbReference type="STRING" id="1192868.GCA_000304395_03827"/>
<evidence type="ECO:0000259" key="4">
    <source>
        <dbReference type="Pfam" id="PF03328"/>
    </source>
</evidence>
<dbReference type="EMBL" id="QGGG01000002">
    <property type="protein sequence ID" value="PWJ85898.1"/>
    <property type="molecule type" value="Genomic_DNA"/>
</dbReference>
<dbReference type="GO" id="GO:0046872">
    <property type="term" value="F:metal ion binding"/>
    <property type="evidence" value="ECO:0007669"/>
    <property type="project" value="UniProtKB-KW"/>
</dbReference>
<organism evidence="5 6">
    <name type="scientific">Pseudaminobacter salicylatoxidans</name>
    <dbReference type="NCBI Taxonomy" id="93369"/>
    <lineage>
        <taxon>Bacteria</taxon>
        <taxon>Pseudomonadati</taxon>
        <taxon>Pseudomonadota</taxon>
        <taxon>Alphaproteobacteria</taxon>
        <taxon>Hyphomicrobiales</taxon>
        <taxon>Phyllobacteriaceae</taxon>
        <taxon>Pseudaminobacter</taxon>
    </lineage>
</organism>
<dbReference type="PANTHER" id="PTHR30502">
    <property type="entry name" value="2-KETO-3-DEOXY-L-RHAMNONATE ALDOLASE"/>
    <property type="match status" value="1"/>
</dbReference>
<dbReference type="AlphaFoldDB" id="A0A316C8V0"/>
<dbReference type="GO" id="GO:0005737">
    <property type="term" value="C:cytoplasm"/>
    <property type="evidence" value="ECO:0007669"/>
    <property type="project" value="TreeGrafter"/>
</dbReference>
<dbReference type="Pfam" id="PF03328">
    <property type="entry name" value="HpcH_HpaI"/>
    <property type="match status" value="1"/>
</dbReference>
<dbReference type="GO" id="GO:0016832">
    <property type="term" value="F:aldehyde-lyase activity"/>
    <property type="evidence" value="ECO:0007669"/>
    <property type="project" value="TreeGrafter"/>
</dbReference>
<dbReference type="PANTHER" id="PTHR30502:SF0">
    <property type="entry name" value="PHOSPHOENOLPYRUVATE CARBOXYLASE FAMILY PROTEIN"/>
    <property type="match status" value="1"/>
</dbReference>
<evidence type="ECO:0000256" key="2">
    <source>
        <dbReference type="ARBA" id="ARBA00022723"/>
    </source>
</evidence>
<feature type="domain" description="HpcH/HpaI aldolase/citrate lyase" evidence="4">
    <location>
        <begin position="17"/>
        <end position="237"/>
    </location>
</feature>
<evidence type="ECO:0000313" key="5">
    <source>
        <dbReference type="EMBL" id="PWJ85898.1"/>
    </source>
</evidence>
<evidence type="ECO:0000313" key="6">
    <source>
        <dbReference type="Proteomes" id="UP000245396"/>
    </source>
</evidence>
<protein>
    <submittedName>
        <fullName evidence="5">4-hydroxy-2-oxoheptanedioate aldolase</fullName>
    </submittedName>
</protein>
<accession>A0A316C8V0</accession>
<dbReference type="SUPFAM" id="SSF51621">
    <property type="entry name" value="Phosphoenolpyruvate/pyruvate domain"/>
    <property type="match status" value="1"/>
</dbReference>
<reference evidence="5 6" key="1">
    <citation type="submission" date="2018-05" db="EMBL/GenBank/DDBJ databases">
        <title>Genomic Encyclopedia of Type Strains, Phase IV (KMG-IV): sequencing the most valuable type-strain genomes for metagenomic binning, comparative biology and taxonomic classification.</title>
        <authorList>
            <person name="Goeker M."/>
        </authorList>
    </citation>
    <scope>NUCLEOTIDE SEQUENCE [LARGE SCALE GENOMIC DNA]</scope>
    <source>
        <strain evidence="5 6">DSM 6986</strain>
    </source>
</reference>
<dbReference type="Proteomes" id="UP000245396">
    <property type="component" value="Unassembled WGS sequence"/>
</dbReference>
<dbReference type="InterPro" id="IPR040442">
    <property type="entry name" value="Pyrv_kinase-like_dom_sf"/>
</dbReference>
<dbReference type="OrthoDB" id="9802624at2"/>
<dbReference type="Gene3D" id="3.20.20.60">
    <property type="entry name" value="Phosphoenolpyruvate-binding domains"/>
    <property type="match status" value="1"/>
</dbReference>
<dbReference type="InterPro" id="IPR015813">
    <property type="entry name" value="Pyrv/PenolPyrv_kinase-like_dom"/>
</dbReference>
<evidence type="ECO:0000256" key="1">
    <source>
        <dbReference type="ARBA" id="ARBA00005568"/>
    </source>
</evidence>
<comment type="caution">
    <text evidence="5">The sequence shown here is derived from an EMBL/GenBank/DDBJ whole genome shotgun (WGS) entry which is preliminary data.</text>
</comment>
<comment type="similarity">
    <text evidence="1">Belongs to the HpcH/HpaI aldolase family.</text>
</comment>
<gene>
    <name evidence="5" type="ORF">C7441_102346</name>
</gene>
<dbReference type="InterPro" id="IPR050251">
    <property type="entry name" value="HpcH-HpaI_aldolase"/>
</dbReference>
<evidence type="ECO:0000256" key="3">
    <source>
        <dbReference type="ARBA" id="ARBA00023239"/>
    </source>
</evidence>
<keyword evidence="6" id="KW-1185">Reference proteome</keyword>